<organism evidence="5 6">
    <name type="scientific">Racocetra fulgida</name>
    <dbReference type="NCBI Taxonomy" id="60492"/>
    <lineage>
        <taxon>Eukaryota</taxon>
        <taxon>Fungi</taxon>
        <taxon>Fungi incertae sedis</taxon>
        <taxon>Mucoromycota</taxon>
        <taxon>Glomeromycotina</taxon>
        <taxon>Glomeromycetes</taxon>
        <taxon>Diversisporales</taxon>
        <taxon>Gigasporaceae</taxon>
        <taxon>Racocetra</taxon>
    </lineage>
</organism>
<evidence type="ECO:0000256" key="3">
    <source>
        <dbReference type="RuleBase" id="RU003616"/>
    </source>
</evidence>
<evidence type="ECO:0000256" key="1">
    <source>
        <dbReference type="ARBA" id="ARBA00023016"/>
    </source>
</evidence>
<dbReference type="PANTHER" id="PTHR11527">
    <property type="entry name" value="HEAT-SHOCK PROTEIN 20 FAMILY MEMBER"/>
    <property type="match status" value="1"/>
</dbReference>
<comment type="caution">
    <text evidence="5">The sequence shown here is derived from an EMBL/GenBank/DDBJ whole genome shotgun (WGS) entry which is preliminary data.</text>
</comment>
<dbReference type="AlphaFoldDB" id="A0A9N9EAE1"/>
<reference evidence="5" key="1">
    <citation type="submission" date="2021-06" db="EMBL/GenBank/DDBJ databases">
        <authorList>
            <person name="Kallberg Y."/>
            <person name="Tangrot J."/>
            <person name="Rosling A."/>
        </authorList>
    </citation>
    <scope>NUCLEOTIDE SEQUENCE</scope>
    <source>
        <strain evidence="5">IN212</strain>
    </source>
</reference>
<name>A0A9N9EAE1_9GLOM</name>
<comment type="similarity">
    <text evidence="2 3">Belongs to the small heat shock protein (HSP20) family.</text>
</comment>
<sequence length="130" mass="15058">MSAYWPDYKLGQFENSMSRLFDDFLKDLNVERQSGNIVARSNSHSNWIPPLDGVTKEQINLDVRENTLVISGETKRDEKHKEGTLHIHERRYEKFARSVTFPQDIKAADVTAKFEHGVLEVKLPKDESKL</sequence>
<dbReference type="InterPro" id="IPR031107">
    <property type="entry name" value="Small_HSP"/>
</dbReference>
<dbReference type="OrthoDB" id="1431247at2759"/>
<dbReference type="InterPro" id="IPR002068">
    <property type="entry name" value="A-crystallin/Hsp20_dom"/>
</dbReference>
<dbReference type="Gene3D" id="2.60.40.790">
    <property type="match status" value="1"/>
</dbReference>
<gene>
    <name evidence="5" type="ORF">RFULGI_LOCUS9215</name>
</gene>
<evidence type="ECO:0000259" key="4">
    <source>
        <dbReference type="PROSITE" id="PS01031"/>
    </source>
</evidence>
<proteinExistence type="inferred from homology"/>
<keyword evidence="1" id="KW-0346">Stress response</keyword>
<evidence type="ECO:0000313" key="5">
    <source>
        <dbReference type="EMBL" id="CAG8670702.1"/>
    </source>
</evidence>
<feature type="domain" description="SHSP" evidence="4">
    <location>
        <begin position="27"/>
        <end position="130"/>
    </location>
</feature>
<feature type="non-terminal residue" evidence="5">
    <location>
        <position position="1"/>
    </location>
</feature>
<evidence type="ECO:0000313" key="6">
    <source>
        <dbReference type="Proteomes" id="UP000789396"/>
    </source>
</evidence>
<protein>
    <submittedName>
        <fullName evidence="5">11518_t:CDS:1</fullName>
    </submittedName>
</protein>
<accession>A0A9N9EAE1</accession>
<dbReference type="SUPFAM" id="SSF49764">
    <property type="entry name" value="HSP20-like chaperones"/>
    <property type="match status" value="1"/>
</dbReference>
<evidence type="ECO:0000256" key="2">
    <source>
        <dbReference type="PROSITE-ProRule" id="PRU00285"/>
    </source>
</evidence>
<dbReference type="EMBL" id="CAJVPZ010016094">
    <property type="protein sequence ID" value="CAG8670702.1"/>
    <property type="molecule type" value="Genomic_DNA"/>
</dbReference>
<dbReference type="Proteomes" id="UP000789396">
    <property type="component" value="Unassembled WGS sequence"/>
</dbReference>
<dbReference type="CDD" id="cd06464">
    <property type="entry name" value="ACD_sHsps-like"/>
    <property type="match status" value="1"/>
</dbReference>
<dbReference type="InterPro" id="IPR008978">
    <property type="entry name" value="HSP20-like_chaperone"/>
</dbReference>
<dbReference type="Pfam" id="PF00011">
    <property type="entry name" value="HSP20"/>
    <property type="match status" value="1"/>
</dbReference>
<keyword evidence="6" id="KW-1185">Reference proteome</keyword>
<dbReference type="PROSITE" id="PS01031">
    <property type="entry name" value="SHSP"/>
    <property type="match status" value="1"/>
</dbReference>